<dbReference type="PANTHER" id="PTHR31672">
    <property type="entry name" value="BNACNNG10540D PROTEIN"/>
    <property type="match status" value="1"/>
</dbReference>
<dbReference type="InterPro" id="IPR017451">
    <property type="entry name" value="F-box-assoc_interact_dom"/>
</dbReference>
<dbReference type="OMA" id="AARMCAT"/>
<feature type="domain" description="F-box associated beta-propeller type 3" evidence="1">
    <location>
        <begin position="91"/>
        <end position="273"/>
    </location>
</feature>
<dbReference type="Gramene" id="TraesLDMUn03G04566470.1">
    <property type="protein sequence ID" value="TraesLDMUn03G04566470.1.CDS1"/>
    <property type="gene ID" value="TraesLDMUn03G04566470"/>
</dbReference>
<accession>A0A3B6U4T4</accession>
<dbReference type="Gramene" id="TraesNOR4A03G02208710.1">
    <property type="protein sequence ID" value="TraesNOR4A03G02208710.1.CDS1"/>
    <property type="gene ID" value="TraesNOR4A03G02208710"/>
</dbReference>
<dbReference type="Gramene" id="TraesSTAUn03G04560610.1">
    <property type="protein sequence ID" value="TraesSTAUn03G04560610.1.CDS1"/>
    <property type="gene ID" value="TraesSTAUn03G04560610"/>
</dbReference>
<evidence type="ECO:0000313" key="3">
    <source>
        <dbReference type="Proteomes" id="UP000019116"/>
    </source>
</evidence>
<evidence type="ECO:0000313" key="2">
    <source>
        <dbReference type="EnsemblPlants" id="TraesCSU02G062300.1.cds1"/>
    </source>
</evidence>
<proteinExistence type="predicted"/>
<protein>
    <recommendedName>
        <fullName evidence="1">F-box associated beta-propeller type 3 domain-containing protein</fullName>
    </recommendedName>
</protein>
<organism evidence="2">
    <name type="scientific">Triticum aestivum</name>
    <name type="common">Wheat</name>
    <dbReference type="NCBI Taxonomy" id="4565"/>
    <lineage>
        <taxon>Eukaryota</taxon>
        <taxon>Viridiplantae</taxon>
        <taxon>Streptophyta</taxon>
        <taxon>Embryophyta</taxon>
        <taxon>Tracheophyta</taxon>
        <taxon>Spermatophyta</taxon>
        <taxon>Magnoliopsida</taxon>
        <taxon>Liliopsida</taxon>
        <taxon>Poales</taxon>
        <taxon>Poaceae</taxon>
        <taxon>BOP clade</taxon>
        <taxon>Pooideae</taxon>
        <taxon>Triticodae</taxon>
        <taxon>Triticeae</taxon>
        <taxon>Triticinae</taxon>
        <taxon>Triticum</taxon>
    </lineage>
</organism>
<reference evidence="2" key="1">
    <citation type="submission" date="2018-08" db="EMBL/GenBank/DDBJ databases">
        <authorList>
            <person name="Rossello M."/>
        </authorList>
    </citation>
    <scope>NUCLEOTIDE SEQUENCE [LARGE SCALE GENOMIC DNA]</scope>
    <source>
        <strain evidence="2">cv. Chinese Spring</strain>
    </source>
</reference>
<name>A0A3B6U4T4_WHEAT</name>
<reference evidence="2" key="2">
    <citation type="submission" date="2018-10" db="UniProtKB">
        <authorList>
            <consortium name="EnsemblPlants"/>
        </authorList>
    </citation>
    <scope>IDENTIFICATION</scope>
</reference>
<gene>
    <name evidence="2" type="primary">LOC123084202</name>
</gene>
<dbReference type="NCBIfam" id="TIGR01640">
    <property type="entry name" value="F_box_assoc_1"/>
    <property type="match status" value="1"/>
</dbReference>
<dbReference type="OrthoDB" id="589758at2759"/>
<dbReference type="GeneID" id="123084202"/>
<evidence type="ECO:0000259" key="1">
    <source>
        <dbReference type="Pfam" id="PF08268"/>
    </source>
</evidence>
<dbReference type="Proteomes" id="UP000019116">
    <property type="component" value="Chromosome Un"/>
</dbReference>
<dbReference type="EnsemblPlants" id="TraesCSU02G062300.1">
    <property type="protein sequence ID" value="TraesCSU02G062300.1.cds1"/>
    <property type="gene ID" value="TraesCSU02G062300"/>
</dbReference>
<dbReference type="InterPro" id="IPR013187">
    <property type="entry name" value="F-box-assoc_dom_typ3"/>
</dbReference>
<dbReference type="AlphaFoldDB" id="A0A3B6U4T4"/>
<dbReference type="Pfam" id="PF08268">
    <property type="entry name" value="FBA_3"/>
    <property type="match status" value="1"/>
</dbReference>
<dbReference type="Gramene" id="TraesPARA_EIv1.0_1208870.1">
    <property type="protein sequence ID" value="TraesPARA_EIv1.0_1208870.1.CDS1"/>
    <property type="gene ID" value="TraesPARA_EIv1.0_1208870"/>
</dbReference>
<dbReference type="Gramene" id="TraesCSU02G062300.1">
    <property type="protein sequence ID" value="TraesCSU02G062300.1.cds1"/>
    <property type="gene ID" value="TraesCSU02G062300"/>
</dbReference>
<keyword evidence="3" id="KW-1185">Reference proteome</keyword>
<dbReference type="Gramene" id="TraesLAC4A03G02139650.1">
    <property type="protein sequence ID" value="TraesLAC4A03G02139650.1.CDS1"/>
    <property type="gene ID" value="TraesLAC4A03G02139650"/>
</dbReference>
<sequence length="373" mass="42635">MTIFDDLPEWLVIDEILAQLRPKDVLRCRAVRKSWHSGTSTNAFILDHHRRQPSLPIIEQRRKGFCHMAGASNGQKIWPVLRYAVTKPVIIHRACDGLLILGQQSDFYICNPITRKCASLPHPPQRPGVSVIAVVAFYRHHTSREYRVLWVSYSRPISSGVPVQSPEYFVLTVGSNQPRCIEWPTVSQHTLHVTQSPYCPPVHHRGSLHWAFGLNLTVFDSVAETFRQMSRPIELGALVSLLDMGGSLALWHTTCDSITFDIWVLQDYDAETWGFQYRISLFTMEASPPLNLGVIYRPSMAVINEHELLIEQRPDRLLHCDTDGVFLGNVESEEHGNQLILTRHRFQESMISLPLFETQEDDDVKEPPFLIVL</sequence>
<dbReference type="PANTHER" id="PTHR31672:SF2">
    <property type="entry name" value="F-BOX DOMAIN-CONTAINING PROTEIN"/>
    <property type="match status" value="1"/>
</dbReference>
<dbReference type="SUPFAM" id="SSF81383">
    <property type="entry name" value="F-box domain"/>
    <property type="match status" value="1"/>
</dbReference>
<dbReference type="RefSeq" id="XP_044361862.1">
    <property type="nucleotide sequence ID" value="XM_044505927.1"/>
</dbReference>
<dbReference type="InterPro" id="IPR050796">
    <property type="entry name" value="SCF_F-box_component"/>
</dbReference>
<dbReference type="InterPro" id="IPR036047">
    <property type="entry name" value="F-box-like_dom_sf"/>
</dbReference>